<keyword evidence="14" id="KW-1185">Reference proteome</keyword>
<dbReference type="GO" id="GO:0005524">
    <property type="term" value="F:ATP binding"/>
    <property type="evidence" value="ECO:0007669"/>
    <property type="project" value="UniProtKB-UniRule"/>
</dbReference>
<dbReference type="EMBL" id="CP011856">
    <property type="protein sequence ID" value="AKM53617.1"/>
    <property type="molecule type" value="Genomic_DNA"/>
</dbReference>
<keyword evidence="7 11" id="KW-0418">Kinase</keyword>
<comment type="catalytic activity">
    <reaction evidence="9 11">
        <text>dTMP + ATP = dTDP + ADP</text>
        <dbReference type="Rhea" id="RHEA:13517"/>
        <dbReference type="ChEBI" id="CHEBI:30616"/>
        <dbReference type="ChEBI" id="CHEBI:58369"/>
        <dbReference type="ChEBI" id="CHEBI:63528"/>
        <dbReference type="ChEBI" id="CHEBI:456216"/>
        <dbReference type="EC" id="2.7.4.9"/>
    </reaction>
</comment>
<dbReference type="GO" id="GO:0004798">
    <property type="term" value="F:dTMP kinase activity"/>
    <property type="evidence" value="ECO:0007669"/>
    <property type="project" value="UniProtKB-UniRule"/>
</dbReference>
<dbReference type="InterPro" id="IPR018095">
    <property type="entry name" value="Thymidylate_kin_CS"/>
</dbReference>
<dbReference type="Gene3D" id="3.40.50.300">
    <property type="entry name" value="P-loop containing nucleotide triphosphate hydrolases"/>
    <property type="match status" value="1"/>
</dbReference>
<dbReference type="GO" id="GO:0006227">
    <property type="term" value="P:dUDP biosynthetic process"/>
    <property type="evidence" value="ECO:0007669"/>
    <property type="project" value="TreeGrafter"/>
</dbReference>
<evidence type="ECO:0000256" key="3">
    <source>
        <dbReference type="ARBA" id="ARBA00017144"/>
    </source>
</evidence>
<evidence type="ECO:0000259" key="12">
    <source>
        <dbReference type="Pfam" id="PF02223"/>
    </source>
</evidence>
<gene>
    <name evidence="11 13" type="primary">tmk</name>
    <name evidence="13" type="ORF">SERIO_v1c00090</name>
</gene>
<feature type="domain" description="Thymidylate kinase-like" evidence="12">
    <location>
        <begin position="6"/>
        <end position="196"/>
    </location>
</feature>
<comment type="similarity">
    <text evidence="1 11">Belongs to the thymidylate kinase family.</text>
</comment>
<organism evidence="13 14">
    <name type="scientific">Spiroplasma eriocheiris</name>
    <dbReference type="NCBI Taxonomy" id="315358"/>
    <lineage>
        <taxon>Bacteria</taxon>
        <taxon>Bacillati</taxon>
        <taxon>Mycoplasmatota</taxon>
        <taxon>Mollicutes</taxon>
        <taxon>Entomoplasmatales</taxon>
        <taxon>Spiroplasmataceae</taxon>
        <taxon>Spiroplasma</taxon>
    </lineage>
</organism>
<keyword evidence="6 11" id="KW-0547">Nucleotide-binding</keyword>
<evidence type="ECO:0000256" key="6">
    <source>
        <dbReference type="ARBA" id="ARBA00022741"/>
    </source>
</evidence>
<evidence type="ECO:0000256" key="4">
    <source>
        <dbReference type="ARBA" id="ARBA00022679"/>
    </source>
</evidence>
<evidence type="ECO:0000256" key="11">
    <source>
        <dbReference type="HAMAP-Rule" id="MF_00165"/>
    </source>
</evidence>
<dbReference type="InterPro" id="IPR027417">
    <property type="entry name" value="P-loop_NTPase"/>
</dbReference>
<dbReference type="RefSeq" id="WP_047790903.1">
    <property type="nucleotide sequence ID" value="NZ_CP011856.1"/>
</dbReference>
<dbReference type="Pfam" id="PF02223">
    <property type="entry name" value="Thymidylate_kin"/>
    <property type="match status" value="1"/>
</dbReference>
<dbReference type="InterPro" id="IPR018094">
    <property type="entry name" value="Thymidylate_kinase"/>
</dbReference>
<dbReference type="InterPro" id="IPR039430">
    <property type="entry name" value="Thymidylate_kin-like_dom"/>
</dbReference>
<dbReference type="PANTHER" id="PTHR10344:SF4">
    <property type="entry name" value="UMP-CMP KINASE 2, MITOCHONDRIAL"/>
    <property type="match status" value="1"/>
</dbReference>
<dbReference type="EC" id="2.7.4.9" evidence="2 11"/>
<keyword evidence="5 11" id="KW-0545">Nucleotide biosynthesis</keyword>
<keyword evidence="4 11" id="KW-0808">Transferase</keyword>
<evidence type="ECO:0000256" key="1">
    <source>
        <dbReference type="ARBA" id="ARBA00009776"/>
    </source>
</evidence>
<dbReference type="GO" id="GO:0006233">
    <property type="term" value="P:dTDP biosynthetic process"/>
    <property type="evidence" value="ECO:0007669"/>
    <property type="project" value="InterPro"/>
</dbReference>
<protein>
    <recommendedName>
        <fullName evidence="3 11">Thymidylate kinase</fullName>
        <ecNumber evidence="2 11">2.7.4.9</ecNumber>
    </recommendedName>
    <alternativeName>
        <fullName evidence="11">dTMP kinase</fullName>
    </alternativeName>
</protein>
<feature type="binding site" evidence="11">
    <location>
        <begin position="8"/>
        <end position="15"/>
    </location>
    <ligand>
        <name>ATP</name>
        <dbReference type="ChEBI" id="CHEBI:30616"/>
    </ligand>
</feature>
<dbReference type="PANTHER" id="PTHR10344">
    <property type="entry name" value="THYMIDYLATE KINASE"/>
    <property type="match status" value="1"/>
</dbReference>
<name>A0A0H3XLG5_9MOLU</name>
<dbReference type="NCBIfam" id="TIGR00041">
    <property type="entry name" value="DTMP_kinase"/>
    <property type="match status" value="1"/>
</dbReference>
<dbReference type="KEGG" id="seri:SERIO_v1c00090"/>
<evidence type="ECO:0000313" key="14">
    <source>
        <dbReference type="Proteomes" id="UP000035661"/>
    </source>
</evidence>
<keyword evidence="8 11" id="KW-0067">ATP-binding</keyword>
<comment type="function">
    <text evidence="10 11">Phosphorylation of dTMP to form dTDP in both de novo and salvage pathways of dTTP synthesis.</text>
</comment>
<sequence>MLFISFEGIDGSGKTTIAKLLKEKLKSQGYEVVLTREPGGNEIAEQIRDIILSKKNSQMDPWTEALLYIAARKQHVSEDILPALKRGAIVLCDRFMDSTSAYQGYARGLGIRTLDEVQSIVLGTTKPDLTLFFDIEPTAARERMKARFEDEMDRLDLEKQSFHEKVYEGYQVLISEHSDRIKVVDARKPINEVLEQVSYYIDEVLAKLQGNKNNE</sequence>
<evidence type="ECO:0000256" key="5">
    <source>
        <dbReference type="ARBA" id="ARBA00022727"/>
    </source>
</evidence>
<dbReference type="Proteomes" id="UP000035661">
    <property type="component" value="Chromosome"/>
</dbReference>
<evidence type="ECO:0000256" key="7">
    <source>
        <dbReference type="ARBA" id="ARBA00022777"/>
    </source>
</evidence>
<evidence type="ECO:0000256" key="2">
    <source>
        <dbReference type="ARBA" id="ARBA00012980"/>
    </source>
</evidence>
<dbReference type="CDD" id="cd01672">
    <property type="entry name" value="TMPK"/>
    <property type="match status" value="1"/>
</dbReference>
<dbReference type="STRING" id="315358.SERIO_v1c00090"/>
<dbReference type="PATRIC" id="fig|743698.3.peg.9"/>
<dbReference type="AlphaFoldDB" id="A0A0H3XLG5"/>
<reference evidence="13 14" key="1">
    <citation type="journal article" date="2015" name="Genome Biol. Evol.">
        <title>Found and Lost: The Fates of Horizontally Acquired Genes in Arthropod-Symbiotic Spiroplasma.</title>
        <authorList>
            <person name="Lo W.S."/>
            <person name="Gasparich G.E."/>
            <person name="Kuo C.H."/>
        </authorList>
    </citation>
    <scope>NUCLEOTIDE SEQUENCE [LARGE SCALE GENOMIC DNA]</scope>
    <source>
        <strain evidence="14">TDA-040725-5</strain>
    </source>
</reference>
<accession>A0A0H3XLG5</accession>
<evidence type="ECO:0000313" key="13">
    <source>
        <dbReference type="EMBL" id="AKM53617.1"/>
    </source>
</evidence>
<dbReference type="SUPFAM" id="SSF52540">
    <property type="entry name" value="P-loop containing nucleoside triphosphate hydrolases"/>
    <property type="match status" value="1"/>
</dbReference>
<evidence type="ECO:0000256" key="10">
    <source>
        <dbReference type="ARBA" id="ARBA00057735"/>
    </source>
</evidence>
<dbReference type="HAMAP" id="MF_00165">
    <property type="entry name" value="Thymidylate_kinase"/>
    <property type="match status" value="1"/>
</dbReference>
<dbReference type="FunFam" id="3.40.50.300:FF:000225">
    <property type="entry name" value="Thymidylate kinase"/>
    <property type="match status" value="1"/>
</dbReference>
<dbReference type="PROSITE" id="PS01331">
    <property type="entry name" value="THYMIDYLATE_KINASE"/>
    <property type="match status" value="1"/>
</dbReference>
<dbReference type="GO" id="GO:0006235">
    <property type="term" value="P:dTTP biosynthetic process"/>
    <property type="evidence" value="ECO:0007669"/>
    <property type="project" value="UniProtKB-UniRule"/>
</dbReference>
<proteinExistence type="inferred from homology"/>
<reference evidence="14" key="2">
    <citation type="submission" date="2015-06" db="EMBL/GenBank/DDBJ databases">
        <title>Complete genome sequence of Spiroplasma eriocheiris TDA-040725-5 (DSM 21848).</title>
        <authorList>
            <person name="Lo W.-S."/>
            <person name="Kuo C.-H."/>
        </authorList>
    </citation>
    <scope>NUCLEOTIDE SEQUENCE [LARGE SCALE GENOMIC DNA]</scope>
    <source>
        <strain evidence="14">TDA-040725-5</strain>
    </source>
</reference>
<evidence type="ECO:0000256" key="9">
    <source>
        <dbReference type="ARBA" id="ARBA00048743"/>
    </source>
</evidence>
<evidence type="ECO:0000256" key="8">
    <source>
        <dbReference type="ARBA" id="ARBA00022840"/>
    </source>
</evidence>
<dbReference type="GO" id="GO:0005829">
    <property type="term" value="C:cytosol"/>
    <property type="evidence" value="ECO:0007669"/>
    <property type="project" value="TreeGrafter"/>
</dbReference>